<dbReference type="Proteomes" id="UP000019335">
    <property type="component" value="Chromosome 10"/>
</dbReference>
<dbReference type="InterPro" id="IPR036034">
    <property type="entry name" value="PDZ_sf"/>
</dbReference>
<gene>
    <name evidence="3" type="ORF">Naga_100021g30</name>
</gene>
<evidence type="ECO:0000313" key="4">
    <source>
        <dbReference type="Proteomes" id="UP000019335"/>
    </source>
</evidence>
<dbReference type="InterPro" id="IPR001478">
    <property type="entry name" value="PDZ"/>
</dbReference>
<dbReference type="InterPro" id="IPR001940">
    <property type="entry name" value="Peptidase_S1C"/>
</dbReference>
<feature type="domain" description="PDZ" evidence="2">
    <location>
        <begin position="299"/>
        <end position="377"/>
    </location>
</feature>
<dbReference type="SMART" id="SM00228">
    <property type="entry name" value="PDZ"/>
    <property type="match status" value="2"/>
</dbReference>
<dbReference type="GO" id="GO:0004252">
    <property type="term" value="F:serine-type endopeptidase activity"/>
    <property type="evidence" value="ECO:0007669"/>
    <property type="project" value="InterPro"/>
</dbReference>
<dbReference type="EMBL" id="AZIL01000830">
    <property type="protein sequence ID" value="EWM25835.1"/>
    <property type="molecule type" value="Genomic_DNA"/>
</dbReference>
<reference evidence="3 4" key="1">
    <citation type="journal article" date="2014" name="Mol. Plant">
        <title>Chromosome Scale Genome Assembly and Transcriptome Profiling of Nannochloropsis gaditana in Nitrogen Depletion.</title>
        <authorList>
            <person name="Corteggiani Carpinelli E."/>
            <person name="Telatin A."/>
            <person name="Vitulo N."/>
            <person name="Forcato C."/>
            <person name="D'Angelo M."/>
            <person name="Schiavon R."/>
            <person name="Vezzi A."/>
            <person name="Giacometti G.M."/>
            <person name="Morosinotto T."/>
            <person name="Valle G."/>
        </authorList>
    </citation>
    <scope>NUCLEOTIDE SEQUENCE [LARGE SCALE GENOMIC DNA]</scope>
    <source>
        <strain evidence="3 4">B-31</strain>
    </source>
</reference>
<comment type="caution">
    <text evidence="3">The sequence shown here is derived from an EMBL/GenBank/DDBJ whole genome shotgun (WGS) entry which is preliminary data.</text>
</comment>
<dbReference type="PANTHER" id="PTHR46366:SF1">
    <property type="entry name" value="PDZ DOMAIN-CONTAINING PROTEIN C1685.05"/>
    <property type="match status" value="1"/>
</dbReference>
<dbReference type="SUPFAM" id="SSF50494">
    <property type="entry name" value="Trypsin-like serine proteases"/>
    <property type="match status" value="2"/>
</dbReference>
<sequence length="1074" mass="117063">MVDSMPLPMEWSAIEQSEQIEKVVVEERLQEDQKQQKGHLTNWQHCLDLAIPAAINIRVLQVTSFETTGSKYSYASGFVVSLKHRLVLTNRHVICGGAPTVVDGLLHNKEEVSLKVLYLDPVHDFAFLSFDASQIKYMKLKEIELDPDGARVGREIRIMGNDAGEKIQILPGIIARLDRDSPFYGSGYNDWNTFYISAASSTSGGSSGSPVLASDGKAVALNCGAAKSAASSFYLPLHGVKRALDMIVGWMEGPGSTPCFEDRLEGRGAEPSSICSSSILVPRGTLQVIFKHKAFDELCRLGLTAEAEAAVRAEYPSETGMLVVDQCLKSGPADALLEPGDILLKVAGASCTTFLPLEAYLDGHVGEEVTLHVQRGGEDRAVTMVIQDLHALMPDTLFTISSAVLHPVTLHIAKAYHLEAGAGVHLASTGFMFSRAGITIHCIILSVGGVPTPTVAILEEVFASLSDGHRTSVRFHSLTDRFRVRTSVIQVDKKWFAHGRYVRARDPFDSTIGWTFQACKSSHGSSSTTSFPPASEAVPAVAGIPKGLAWAQQRVVSETDGRIVSNSPRDALVMVSFAVPYLVDGMSGAEYIGAGIVIDQARGLVLVDRSTAPTTLGDGLVTFGGVLEVPARCIFVHPLHNLSVLQYDASFLESEAQGGLVTVAEVSFVENPSLRVGDSLLFHGLSPPFIPVTQRATITRKETLKLADGRPPTYVSVNASIFHCDHAPATNGLFVKDSVANRDLAFGNHSNAENMDTQCAESDKVVAIRLCYAYSHDGDTKQIYRSVSAEIVSDIVRHLRSEKFPPRSINSLPLKFTQLQLSKVKAGMGLSETQFQRLSKKIYETESEASLLVVRRVPTGLVPCIHTGDVLLSVDGEPLVRPMELERAVFALENDKSDTCGTYETNIARKNLEKEGLTLLVLREHEELRVQVHTTPLSTLGTDRVLLWCGLMIQESHLAVSFLGYKPIQGGVYVSRWHFGSPAHKYGLRASIFIESINGILTPNLDAFLSTATNTLHDANIRIKALDLDGKPKSYTLKPCYQYWPTTEIGFNYTAQEWQLQHYPAPLNSVLQAA</sequence>
<dbReference type="PANTHER" id="PTHR46366">
    <property type="entry name" value="PRO-APOPTOTIC SERINE PROTEASE NMA111"/>
    <property type="match status" value="1"/>
</dbReference>
<dbReference type="PRINTS" id="PR00834">
    <property type="entry name" value="PROTEASES2C"/>
</dbReference>
<organism evidence="3 4">
    <name type="scientific">Nannochloropsis gaditana</name>
    <dbReference type="NCBI Taxonomy" id="72520"/>
    <lineage>
        <taxon>Eukaryota</taxon>
        <taxon>Sar</taxon>
        <taxon>Stramenopiles</taxon>
        <taxon>Ochrophyta</taxon>
        <taxon>Eustigmatophyceae</taxon>
        <taxon>Eustigmatales</taxon>
        <taxon>Monodopsidaceae</taxon>
        <taxon>Nannochloropsis</taxon>
    </lineage>
</organism>
<dbReference type="InterPro" id="IPR009003">
    <property type="entry name" value="Peptidase_S1_PA"/>
</dbReference>
<keyword evidence="3" id="KW-0645">Protease</keyword>
<dbReference type="GO" id="GO:0006508">
    <property type="term" value="P:proteolysis"/>
    <property type="evidence" value="ECO:0007669"/>
    <property type="project" value="UniProtKB-KW"/>
</dbReference>
<dbReference type="OrthoDB" id="4217619at2759"/>
<feature type="domain" description="PDZ" evidence="2">
    <location>
        <begin position="826"/>
        <end position="911"/>
    </location>
</feature>
<keyword evidence="3" id="KW-0378">Hydrolase</keyword>
<dbReference type="Gene3D" id="2.40.10.120">
    <property type="match status" value="1"/>
</dbReference>
<dbReference type="AlphaFoldDB" id="W7TFM5"/>
<accession>W7TFM5</accession>
<dbReference type="Pfam" id="PF13365">
    <property type="entry name" value="Trypsin_2"/>
    <property type="match status" value="1"/>
</dbReference>
<evidence type="ECO:0000256" key="1">
    <source>
        <dbReference type="ARBA" id="ARBA00010541"/>
    </source>
</evidence>
<name>W7TFM5_9STRA</name>
<evidence type="ECO:0000259" key="2">
    <source>
        <dbReference type="SMART" id="SM00228"/>
    </source>
</evidence>
<keyword evidence="4" id="KW-1185">Reference proteome</keyword>
<evidence type="ECO:0000313" key="3">
    <source>
        <dbReference type="EMBL" id="EWM25835.1"/>
    </source>
</evidence>
<dbReference type="Gene3D" id="2.30.42.10">
    <property type="match status" value="1"/>
</dbReference>
<protein>
    <submittedName>
        <fullName evidence="3">Protease</fullName>
    </submittedName>
</protein>
<comment type="similarity">
    <text evidence="1">Belongs to the peptidase S1C family.</text>
</comment>
<proteinExistence type="inferred from homology"/>
<dbReference type="SUPFAM" id="SSF50156">
    <property type="entry name" value="PDZ domain-like"/>
    <property type="match status" value="2"/>
</dbReference>